<gene>
    <name evidence="1" type="ORF">TMPK1_26940</name>
</gene>
<dbReference type="InterPro" id="IPR008320">
    <property type="entry name" value="UCP032025"/>
</dbReference>
<dbReference type="AlphaFoldDB" id="A0A8S8XG60"/>
<sequence length="140" mass="15774">MTQLHLIKLCVGVSEPKQLAGFQKRRTFKFGRKNATWHKTRHKPSRDEEILAGGSIYWVMNGLIRCRQPVLGFETGVDDGVPFCKILLAPKIVTTQPVARRPFQGWRYLAGNDAPPDMADTDSAPMPSEMLQELRNLGLL</sequence>
<accession>A0A8S8XG60</accession>
<dbReference type="Proteomes" id="UP000681075">
    <property type="component" value="Unassembled WGS sequence"/>
</dbReference>
<dbReference type="EMBL" id="BOPV01000001">
    <property type="protein sequence ID" value="GIL40457.1"/>
    <property type="molecule type" value="Genomic_DNA"/>
</dbReference>
<dbReference type="RefSeq" id="WP_420243556.1">
    <property type="nucleotide sequence ID" value="NZ_BOPV01000001.1"/>
</dbReference>
<dbReference type="Pfam" id="PF07370">
    <property type="entry name" value="DUF1489"/>
    <property type="match status" value="1"/>
</dbReference>
<name>A0A8S8XG60_9PROT</name>
<proteinExistence type="predicted"/>
<evidence type="ECO:0000313" key="1">
    <source>
        <dbReference type="EMBL" id="GIL40457.1"/>
    </source>
</evidence>
<organism evidence="1 2">
    <name type="scientific">Roseiterribacter gracilis</name>
    <dbReference type="NCBI Taxonomy" id="2812848"/>
    <lineage>
        <taxon>Bacteria</taxon>
        <taxon>Pseudomonadati</taxon>
        <taxon>Pseudomonadota</taxon>
        <taxon>Alphaproteobacteria</taxon>
        <taxon>Rhodospirillales</taxon>
        <taxon>Roseiterribacteraceae</taxon>
        <taxon>Roseiterribacter</taxon>
    </lineage>
</organism>
<protein>
    <recommendedName>
        <fullName evidence="3">Lysophospholipase</fullName>
    </recommendedName>
</protein>
<comment type="caution">
    <text evidence="1">The sequence shown here is derived from an EMBL/GenBank/DDBJ whole genome shotgun (WGS) entry which is preliminary data.</text>
</comment>
<dbReference type="PIRSF" id="PIRSF032025">
    <property type="entry name" value="UCP032025"/>
    <property type="match status" value="1"/>
</dbReference>
<evidence type="ECO:0000313" key="2">
    <source>
        <dbReference type="Proteomes" id="UP000681075"/>
    </source>
</evidence>
<keyword evidence="2" id="KW-1185">Reference proteome</keyword>
<evidence type="ECO:0008006" key="3">
    <source>
        <dbReference type="Google" id="ProtNLM"/>
    </source>
</evidence>
<reference evidence="1" key="1">
    <citation type="submission" date="2021-02" db="EMBL/GenBank/DDBJ databases">
        <title>Genome sequence of Rhodospirillales sp. strain TMPK1 isolated from soil.</title>
        <authorList>
            <person name="Nakai R."/>
            <person name="Kusada H."/>
            <person name="Tamaki H."/>
        </authorList>
    </citation>
    <scope>NUCLEOTIDE SEQUENCE</scope>
    <source>
        <strain evidence="1">TMPK1</strain>
    </source>
</reference>